<gene>
    <name evidence="1" type="ORF">SAMN04488529_10915</name>
</gene>
<dbReference type="EMBL" id="FNJM01000009">
    <property type="protein sequence ID" value="SDP60476.1"/>
    <property type="molecule type" value="Genomic_DNA"/>
</dbReference>
<organism evidence="1 2">
    <name type="scientific">Clostridium gasigenes</name>
    <dbReference type="NCBI Taxonomy" id="94869"/>
    <lineage>
        <taxon>Bacteria</taxon>
        <taxon>Bacillati</taxon>
        <taxon>Bacillota</taxon>
        <taxon>Clostridia</taxon>
        <taxon>Eubacteriales</taxon>
        <taxon>Clostridiaceae</taxon>
        <taxon>Clostridium</taxon>
    </lineage>
</organism>
<evidence type="ECO:0000313" key="2">
    <source>
        <dbReference type="Proteomes" id="UP000198597"/>
    </source>
</evidence>
<name>A0A1H0U3R2_9CLOT</name>
<dbReference type="STRING" id="94869.SAMN04488529_10915"/>
<evidence type="ECO:0000313" key="1">
    <source>
        <dbReference type="EMBL" id="SDP60476.1"/>
    </source>
</evidence>
<keyword evidence="2" id="KW-1185">Reference proteome</keyword>
<dbReference type="OrthoDB" id="1910844at2"/>
<dbReference type="RefSeq" id="WP_089970911.1">
    <property type="nucleotide sequence ID" value="NZ_FNJM01000009.1"/>
</dbReference>
<dbReference type="AlphaFoldDB" id="A0A1H0U3R2"/>
<proteinExistence type="predicted"/>
<accession>A0A1H0U3R2</accession>
<reference evidence="1 2" key="1">
    <citation type="submission" date="2016-10" db="EMBL/GenBank/DDBJ databases">
        <authorList>
            <person name="de Groot N.N."/>
        </authorList>
    </citation>
    <scope>NUCLEOTIDE SEQUENCE [LARGE SCALE GENOMIC DNA]</scope>
    <source>
        <strain evidence="1 2">DSM 12272</strain>
    </source>
</reference>
<sequence>MKLQERNKVSKATQILNTMAIVMVIFAIFNIYTSHMYISSLIKQGFDPIKQITEVINYYLNSVTQYVFYGICLAALSYIIKKVIYLEDVESINKLDKDYLEKASVVVEEEYDEIDMILKELDVE</sequence>
<dbReference type="Proteomes" id="UP000198597">
    <property type="component" value="Unassembled WGS sequence"/>
</dbReference>
<protein>
    <submittedName>
        <fullName evidence="1">Uncharacterized protein</fullName>
    </submittedName>
</protein>